<feature type="region of interest" description="Disordered" evidence="1">
    <location>
        <begin position="215"/>
        <end position="240"/>
    </location>
</feature>
<reference evidence="2" key="1">
    <citation type="submission" date="2011-03" db="EMBL/GenBank/DDBJ databases">
        <title>The Genome Sequence of Nematocida sp1 strain ERTm2.</title>
        <authorList>
            <consortium name="The Broad Institute Genome Sequencing Platform"/>
            <consortium name="The Broad Institute Genome Sequencing Center for Infectious Disease"/>
            <person name="Cuomo C."/>
            <person name="Troemel E."/>
            <person name="Young S.K."/>
            <person name="Zeng Q."/>
            <person name="Gargeya S."/>
            <person name="Fitzgerald M."/>
            <person name="Haas B."/>
            <person name="Abouelleil A."/>
            <person name="Alvarado L."/>
            <person name="Arachchi H.M."/>
            <person name="Berlin A."/>
            <person name="Brown A."/>
            <person name="Chapman S.B."/>
            <person name="Chen Z."/>
            <person name="Dunbar C."/>
            <person name="Freedman E."/>
            <person name="Gearin G."/>
            <person name="Gellesch M."/>
            <person name="Goldberg J."/>
            <person name="Griggs A."/>
            <person name="Gujja S."/>
            <person name="Heilman E.R."/>
            <person name="Heiman D."/>
            <person name="Howarth C."/>
            <person name="Larson L."/>
            <person name="Lui A."/>
            <person name="MacDonald P.J.P."/>
            <person name="Mehta T."/>
            <person name="Montmayeur A."/>
            <person name="Murphy C."/>
            <person name="Neiman D."/>
            <person name="Pearson M."/>
            <person name="Priest M."/>
            <person name="Roberts A."/>
            <person name="Saif S."/>
            <person name="Shea T."/>
            <person name="Shenoy N."/>
            <person name="Sisk P."/>
            <person name="Stolte C."/>
            <person name="Sykes S."/>
            <person name="White J."/>
            <person name="Yandava C."/>
            <person name="Wortman J."/>
            <person name="Nusbaum C."/>
            <person name="Birren B."/>
        </authorList>
    </citation>
    <scope>NUCLEOTIDE SEQUENCE</scope>
    <source>
        <strain evidence="2">ERTm2</strain>
    </source>
</reference>
<evidence type="ECO:0000313" key="2">
    <source>
        <dbReference type="EMBL" id="EHY65314.1"/>
    </source>
</evidence>
<protein>
    <submittedName>
        <fullName evidence="2">Uncharacterized protein</fullName>
    </submittedName>
</protein>
<name>H8ZDT9_NEMA1</name>
<feature type="region of interest" description="Disordered" evidence="1">
    <location>
        <begin position="49"/>
        <end position="83"/>
    </location>
</feature>
<dbReference type="STRING" id="944018.H8ZDT9"/>
<dbReference type="Proteomes" id="UP000005622">
    <property type="component" value="Unassembled WGS sequence"/>
</dbReference>
<organism evidence="2">
    <name type="scientific">Nematocida ausubeli (strain ATCC PRA-371 / ERTm2)</name>
    <name type="common">Nematode killer fungus</name>
    <dbReference type="NCBI Taxonomy" id="1913371"/>
    <lineage>
        <taxon>Eukaryota</taxon>
        <taxon>Fungi</taxon>
        <taxon>Fungi incertae sedis</taxon>
        <taxon>Microsporidia</taxon>
        <taxon>Nematocida</taxon>
    </lineage>
</organism>
<feature type="region of interest" description="Disordered" evidence="1">
    <location>
        <begin position="101"/>
        <end position="193"/>
    </location>
</feature>
<gene>
    <name evidence="2" type="ORF">NERG_01760</name>
</gene>
<proteinExistence type="predicted"/>
<evidence type="ECO:0000256" key="1">
    <source>
        <dbReference type="SAM" id="MobiDB-lite"/>
    </source>
</evidence>
<feature type="compositionally biased region" description="Low complexity" evidence="1">
    <location>
        <begin position="65"/>
        <end position="83"/>
    </location>
</feature>
<dbReference type="EMBL" id="JH604636">
    <property type="protein sequence ID" value="EHY65314.1"/>
    <property type="molecule type" value="Genomic_DNA"/>
</dbReference>
<feature type="compositionally biased region" description="Polar residues" evidence="1">
    <location>
        <begin position="222"/>
        <end position="238"/>
    </location>
</feature>
<dbReference type="HOGENOM" id="CLU_034952_0_0_1"/>
<dbReference type="AlphaFoldDB" id="H8ZDT9"/>
<accession>H8ZDT9</accession>
<sequence length="394" mass="42307">MNKRCNGLVFTMEKGAPPRKKKESATPSAPALKGVSKAKSKQIGFTFTFKDDEPAPKKKSAVLPAEKSAQKPSKQAKAAPKVAPGQKKFIFSFEVDKSAKDSVHKAGAESAPAVKKLASTRGRKPAAKVSPMKEAVSMAEKHSSSKETGPSGKAPPAVSSARAAGKRAGKTVAATSEEKPAPSTTIAEKVSSADEIGECWQDLDAMPDLDKDMALSIGDGTPSVQEDISKAASTSSPAEQPLISEKNEMSIAPSVIRSIPSTPMKAQTPTPSRTPRNSMHFPSVAHLNTAPLQSKAATPILNRKRMTIGPEDVVSPVKIRRLSLDAFDARKCSIFQTRRESLFGYDQIYGGSVAPEDFYRHSNISQPAKTRTKQILLWIAKYISNGHLKNRRAY</sequence>
<feature type="region of interest" description="Disordered" evidence="1">
    <location>
        <begin position="255"/>
        <end position="281"/>
    </location>
</feature>
<feature type="compositionally biased region" description="Polar residues" evidence="1">
    <location>
        <begin position="259"/>
        <end position="277"/>
    </location>
</feature>
<feature type="region of interest" description="Disordered" evidence="1">
    <location>
        <begin position="1"/>
        <end position="37"/>
    </location>
</feature>